<reference evidence="2" key="1">
    <citation type="submission" date="2024-06" db="EMBL/GenBank/DDBJ databases">
        <authorList>
            <person name="Coelho C."/>
            <person name="Bento M."/>
            <person name="Garcia E."/>
            <person name="Camelo A."/>
            <person name="Brandao I."/>
            <person name="Espirito Santo C."/>
            <person name="Trovao J."/>
            <person name="Verissimo A."/>
            <person name="Costa J."/>
            <person name="Tiago I."/>
        </authorList>
    </citation>
    <scope>NUCLEOTIDE SEQUENCE</scope>
    <source>
        <strain evidence="2">KWT182</strain>
    </source>
</reference>
<dbReference type="InterPro" id="IPR020080">
    <property type="entry name" value="OM_adhesin/peptidase_omptin"/>
</dbReference>
<feature type="active site" evidence="1">
    <location>
        <position position="226"/>
    </location>
</feature>
<feature type="active site" evidence="1">
    <location>
        <position position="224"/>
    </location>
</feature>
<gene>
    <name evidence="2" type="ORF">ABK905_12790</name>
</gene>
<dbReference type="InterPro" id="IPR000036">
    <property type="entry name" value="Peptidase_A26_omptin"/>
</dbReference>
<dbReference type="GO" id="GO:0006508">
    <property type="term" value="P:proteolysis"/>
    <property type="evidence" value="ECO:0007669"/>
    <property type="project" value="UniProtKB-KW"/>
</dbReference>
<feature type="active site" evidence="1">
    <location>
        <position position="104"/>
    </location>
</feature>
<dbReference type="EC" id="3.4.23.49" evidence="2"/>
<feature type="active site" evidence="1">
    <location>
        <position position="102"/>
    </location>
</feature>
<dbReference type="PRINTS" id="PR00482">
    <property type="entry name" value="OMPTIN"/>
</dbReference>
<dbReference type="EMBL" id="CP157947">
    <property type="protein sequence ID" value="XBS71685.1"/>
    <property type="molecule type" value="Genomic_DNA"/>
</dbReference>
<name>A0AAU7QF21_9GAMM</name>
<dbReference type="SUPFAM" id="SSF69917">
    <property type="entry name" value="OMPT-like"/>
    <property type="match status" value="1"/>
</dbReference>
<organism evidence="2">
    <name type="scientific">Acerihabitans sp. KWT182</name>
    <dbReference type="NCBI Taxonomy" id="3157919"/>
    <lineage>
        <taxon>Bacteria</taxon>
        <taxon>Pseudomonadati</taxon>
        <taxon>Pseudomonadota</taxon>
        <taxon>Gammaproteobacteria</taxon>
        <taxon>Enterobacterales</taxon>
        <taxon>Pectobacteriaceae</taxon>
        <taxon>Acerihabitans</taxon>
    </lineage>
</organism>
<evidence type="ECO:0000313" key="2">
    <source>
        <dbReference type="EMBL" id="XBS71685.1"/>
    </source>
</evidence>
<accession>A0AAU7QF21</accession>
<keyword evidence="2" id="KW-0378">Hydrolase</keyword>
<dbReference type="GO" id="GO:0009279">
    <property type="term" value="C:cell outer membrane"/>
    <property type="evidence" value="ECO:0007669"/>
    <property type="project" value="InterPro"/>
</dbReference>
<dbReference type="Pfam" id="PF01278">
    <property type="entry name" value="Omptin"/>
    <property type="match status" value="1"/>
</dbReference>
<proteinExistence type="predicted"/>
<dbReference type="GO" id="GO:0004190">
    <property type="term" value="F:aspartic-type endopeptidase activity"/>
    <property type="evidence" value="ECO:0007669"/>
    <property type="project" value="UniProtKB-EC"/>
</dbReference>
<sequence>MLEKNISAIIIVFATTTPALAEENIRLDTQRVKASASMGWLSGEAKEYVFDARDGYKVSELTWQLKNSPIVKGDIAWDATDIITLNIKGWTTLASSGAGMEDYDWLNRGQSRWTHQSVHPNTRLSHANEIDVNIKGWLLNDPAYRLGALFGYQQTRFSWSAHGGSYHYDNGKVIGEIPRGAHVIGYRQKYAMPYLGLAGMYRYQNIEFNALLKFSQWVMAKDNDEHYRRNLTFRHQSGGSNYYSAAVDAGYYLTPNAKVFAELAMNKYEENKGSYHKTDNISGKDTYFSGNSSGLKNAYYTVSAGVQYLF</sequence>
<dbReference type="InterPro" id="IPR053724">
    <property type="entry name" value="OMP_A26_sf"/>
</dbReference>
<keyword evidence="2" id="KW-0645">Protease</keyword>
<dbReference type="AlphaFoldDB" id="A0AAU7QF21"/>
<evidence type="ECO:0000256" key="1">
    <source>
        <dbReference type="PIRSR" id="PIRSR001522-1"/>
    </source>
</evidence>
<protein>
    <submittedName>
        <fullName evidence="2">Omptin family outer membrane protease</fullName>
        <ecNumber evidence="2">3.4.23.49</ecNumber>
    </submittedName>
</protein>
<dbReference type="Gene3D" id="2.40.128.90">
    <property type="entry name" value="OMPT-like"/>
    <property type="match status" value="1"/>
</dbReference>
<dbReference type="PIRSF" id="PIRSF001522">
    <property type="entry name" value="Peptidase_A26"/>
    <property type="match status" value="1"/>
</dbReference>